<sequence length="290" mass="31888">MEAKKTFVSKRTTAPLTKSRSISNLKPKSDSLSETAKVGSLNKNSPALLRASSANLHTTSTRSTGKERVTISQRNSEGGEAFAEESKLDKIDGAYNSYLTSSAIKVLLEKSKRRIRGDIDKQIAALQKRVTDSLDALEQTQSKLNTVCLLQEETNLLAHHREACNTFSNEPAFTRGKSFEELLSEINRIKNQLPCKNVCTPESSKELAHFQDATSQLLHVMDLISSSYGSDQTPISLTATELDKINTTRETVQNIKFSADSISKKTSSSILNEAIIKTAELKVCEAFDAL</sequence>
<feature type="region of interest" description="Disordered" evidence="1">
    <location>
        <begin position="1"/>
        <end position="81"/>
    </location>
</feature>
<accession>A0A6J1S449</accession>
<evidence type="ECO:0000313" key="3">
    <source>
        <dbReference type="RefSeq" id="XP_026273960.1"/>
    </source>
</evidence>
<name>A0A6J1S449_FRAOC</name>
<reference evidence="3" key="1">
    <citation type="submission" date="2025-08" db="UniProtKB">
        <authorList>
            <consortium name="RefSeq"/>
        </authorList>
    </citation>
    <scope>IDENTIFICATION</scope>
    <source>
        <tissue evidence="3">Whole organism</tissue>
    </source>
</reference>
<gene>
    <name evidence="3" type="primary">LOC113203464</name>
</gene>
<dbReference type="AlphaFoldDB" id="A0A6J1S449"/>
<dbReference type="KEGG" id="foc:113203464"/>
<dbReference type="GeneID" id="113203464"/>
<proteinExistence type="predicted"/>
<dbReference type="OrthoDB" id="8194625at2759"/>
<dbReference type="Proteomes" id="UP000504606">
    <property type="component" value="Unplaced"/>
</dbReference>
<protein>
    <submittedName>
        <fullName evidence="3">Uncharacterized protein LOC113203464</fullName>
    </submittedName>
</protein>
<organism evidence="2 3">
    <name type="scientific">Frankliniella occidentalis</name>
    <name type="common">Western flower thrips</name>
    <name type="synonym">Euthrips occidentalis</name>
    <dbReference type="NCBI Taxonomy" id="133901"/>
    <lineage>
        <taxon>Eukaryota</taxon>
        <taxon>Metazoa</taxon>
        <taxon>Ecdysozoa</taxon>
        <taxon>Arthropoda</taxon>
        <taxon>Hexapoda</taxon>
        <taxon>Insecta</taxon>
        <taxon>Pterygota</taxon>
        <taxon>Neoptera</taxon>
        <taxon>Paraneoptera</taxon>
        <taxon>Thysanoptera</taxon>
        <taxon>Terebrantia</taxon>
        <taxon>Thripoidea</taxon>
        <taxon>Thripidae</taxon>
        <taxon>Frankliniella</taxon>
    </lineage>
</organism>
<keyword evidence="2" id="KW-1185">Reference proteome</keyword>
<dbReference type="RefSeq" id="XP_026273960.1">
    <property type="nucleotide sequence ID" value="XM_026418175.2"/>
</dbReference>
<feature type="compositionally biased region" description="Polar residues" evidence="1">
    <location>
        <begin position="9"/>
        <end position="34"/>
    </location>
</feature>
<evidence type="ECO:0000256" key="1">
    <source>
        <dbReference type="SAM" id="MobiDB-lite"/>
    </source>
</evidence>
<evidence type="ECO:0000313" key="2">
    <source>
        <dbReference type="Proteomes" id="UP000504606"/>
    </source>
</evidence>
<feature type="compositionally biased region" description="Polar residues" evidence="1">
    <location>
        <begin position="52"/>
        <end position="63"/>
    </location>
</feature>